<dbReference type="SUPFAM" id="SSF55811">
    <property type="entry name" value="Nudix"/>
    <property type="match status" value="1"/>
</dbReference>
<evidence type="ECO:0000313" key="5">
    <source>
        <dbReference type="Proteomes" id="UP000470213"/>
    </source>
</evidence>
<evidence type="ECO:0000313" key="4">
    <source>
        <dbReference type="EMBL" id="NDV90767.1"/>
    </source>
</evidence>
<accession>A0A7X5RKD3</accession>
<dbReference type="NCBIfam" id="NF008736">
    <property type="entry name" value="PRK11762.1"/>
    <property type="match status" value="1"/>
</dbReference>
<keyword evidence="2 4" id="KW-0378">Hydrolase</keyword>
<dbReference type="AlphaFoldDB" id="A0A7X5RKD3"/>
<evidence type="ECO:0000256" key="2">
    <source>
        <dbReference type="ARBA" id="ARBA00022801"/>
    </source>
</evidence>
<comment type="cofactor">
    <cofactor evidence="1">
        <name>Mg(2+)</name>
        <dbReference type="ChEBI" id="CHEBI:18420"/>
    </cofactor>
</comment>
<dbReference type="PROSITE" id="PS00893">
    <property type="entry name" value="NUDIX_BOX"/>
    <property type="match status" value="1"/>
</dbReference>
<name>A0A7X5RKD3_9ALTE</name>
<dbReference type="InterPro" id="IPR000086">
    <property type="entry name" value="NUDIX_hydrolase_dom"/>
</dbReference>
<dbReference type="RefSeq" id="WP_163084361.1">
    <property type="nucleotide sequence ID" value="NZ_JAAAWN010000006.1"/>
</dbReference>
<dbReference type="Proteomes" id="UP000470213">
    <property type="component" value="Unassembled WGS sequence"/>
</dbReference>
<evidence type="ECO:0000259" key="3">
    <source>
        <dbReference type="PROSITE" id="PS51462"/>
    </source>
</evidence>
<dbReference type="GO" id="GO:0019144">
    <property type="term" value="F:ADP-sugar diphosphatase activity"/>
    <property type="evidence" value="ECO:0007669"/>
    <property type="project" value="TreeGrafter"/>
</dbReference>
<organism evidence="4 5">
    <name type="scientific">Alteromonas profundi</name>
    <dbReference type="NCBI Taxonomy" id="2696062"/>
    <lineage>
        <taxon>Bacteria</taxon>
        <taxon>Pseudomonadati</taxon>
        <taxon>Pseudomonadota</taxon>
        <taxon>Gammaproteobacteria</taxon>
        <taxon>Alteromonadales</taxon>
        <taxon>Alteromonadaceae</taxon>
        <taxon>Alteromonas/Salinimonas group</taxon>
        <taxon>Alteromonas</taxon>
    </lineage>
</organism>
<dbReference type="CDD" id="cd24156">
    <property type="entry name" value="NUDIX_ADPRase_NudE"/>
    <property type="match status" value="1"/>
</dbReference>
<sequence>MRKIDPNKPLPQIHHREIVAQSKLFRVERLDLEFSNGATRQFERMAGGNRGAVMIVPMLDKDTLVLIREYAAGTHSYQLGFPKGLIDPGESPLEAANRELKEEAGFGANELYELHTVSMAPTFFNANMTIVIAKDLYPQSLEGDEPEPLDVIHWPLAEADALLAREDFIEARCIAALLLAQKWFEEQ</sequence>
<dbReference type="GO" id="GO:0005829">
    <property type="term" value="C:cytosol"/>
    <property type="evidence" value="ECO:0007669"/>
    <property type="project" value="TreeGrafter"/>
</dbReference>
<dbReference type="GO" id="GO:0019693">
    <property type="term" value="P:ribose phosphate metabolic process"/>
    <property type="evidence" value="ECO:0007669"/>
    <property type="project" value="TreeGrafter"/>
</dbReference>
<feature type="domain" description="Nudix hydrolase" evidence="3">
    <location>
        <begin position="48"/>
        <end position="176"/>
    </location>
</feature>
<keyword evidence="5" id="KW-1185">Reference proteome</keyword>
<dbReference type="PROSITE" id="PS51462">
    <property type="entry name" value="NUDIX"/>
    <property type="match status" value="1"/>
</dbReference>
<dbReference type="Gene3D" id="3.90.79.10">
    <property type="entry name" value="Nucleoside Triphosphate Pyrophosphohydrolase"/>
    <property type="match status" value="1"/>
</dbReference>
<dbReference type="FunFam" id="3.90.79.10:FF:000006">
    <property type="entry name" value="ADP compounds hydrolase NudE"/>
    <property type="match status" value="1"/>
</dbReference>
<dbReference type="InterPro" id="IPR020084">
    <property type="entry name" value="NUDIX_hydrolase_CS"/>
</dbReference>
<dbReference type="InterPro" id="IPR015797">
    <property type="entry name" value="NUDIX_hydrolase-like_dom_sf"/>
</dbReference>
<gene>
    <name evidence="4" type="primary">nudE</name>
    <name evidence="4" type="ORF">GTH32_06085</name>
</gene>
<proteinExistence type="predicted"/>
<dbReference type="PANTHER" id="PTHR11839">
    <property type="entry name" value="UDP/ADP-SUGAR PYROPHOSPHATASE"/>
    <property type="match status" value="1"/>
</dbReference>
<reference evidence="4 5" key="1">
    <citation type="submission" date="2020-01" db="EMBL/GenBank/DDBJ databases">
        <authorList>
            <person name="Chen J."/>
            <person name="Zhu S."/>
            <person name="Yang J."/>
        </authorList>
    </citation>
    <scope>NUCLEOTIDE SEQUENCE [LARGE SCALE GENOMIC DNA]</scope>
    <source>
        <strain evidence="4 5">345S023</strain>
    </source>
</reference>
<comment type="caution">
    <text evidence="4">The sequence shown here is derived from an EMBL/GenBank/DDBJ whole genome shotgun (WGS) entry which is preliminary data.</text>
</comment>
<protein>
    <submittedName>
        <fullName evidence="4">ADP compounds hydrolase NudE</fullName>
    </submittedName>
</protein>
<dbReference type="Pfam" id="PF00293">
    <property type="entry name" value="NUDIX"/>
    <property type="match status" value="1"/>
</dbReference>
<dbReference type="GO" id="GO:0006753">
    <property type="term" value="P:nucleoside phosphate metabolic process"/>
    <property type="evidence" value="ECO:0007669"/>
    <property type="project" value="TreeGrafter"/>
</dbReference>
<dbReference type="EMBL" id="JAAAWN010000006">
    <property type="protein sequence ID" value="NDV90767.1"/>
    <property type="molecule type" value="Genomic_DNA"/>
</dbReference>
<evidence type="ECO:0000256" key="1">
    <source>
        <dbReference type="ARBA" id="ARBA00001946"/>
    </source>
</evidence>
<dbReference type="PANTHER" id="PTHR11839:SF12">
    <property type="entry name" value="ADP COMPOUNDS HYDROLASE NUDE"/>
    <property type="match status" value="1"/>
</dbReference>